<dbReference type="Proteomes" id="UP001177160">
    <property type="component" value="Unassembled WGS sequence"/>
</dbReference>
<evidence type="ECO:0000313" key="1">
    <source>
        <dbReference type="EMBL" id="MCV2231510.1"/>
    </source>
</evidence>
<name>A0ABT2Y682_9MOLU</name>
<keyword evidence="2" id="KW-1185">Reference proteome</keyword>
<sequence length="192" mass="22983">MITVIKKDTQIHLFYDSENIGLIGYHDDDMQNVENHPFWQIPSMNNTYVITTDSGRNSEVIKYIQFDPQSFSSKWIKDIFTPQIRQHLTNFSEYTQKPPKRLYGSYLFIHEQDIYIMDSFYVINKIDSFFTIGEYKDLFTAQINQKFSSTSNPLDMMLEVYRTLTRYIQRKPNKLFYQIIDYTGCKRQVIEL</sequence>
<evidence type="ECO:0000313" key="2">
    <source>
        <dbReference type="Proteomes" id="UP001177160"/>
    </source>
</evidence>
<organism evidence="1 2">
    <name type="scientific">Paracholeplasma manati</name>
    <dbReference type="NCBI Taxonomy" id="591373"/>
    <lineage>
        <taxon>Bacteria</taxon>
        <taxon>Bacillati</taxon>
        <taxon>Mycoplasmatota</taxon>
        <taxon>Mollicutes</taxon>
        <taxon>Acholeplasmatales</taxon>
        <taxon>Acholeplasmataceae</taxon>
        <taxon>Paracholeplasma</taxon>
    </lineage>
</organism>
<proteinExistence type="predicted"/>
<dbReference type="EMBL" id="JAOVQM010000001">
    <property type="protein sequence ID" value="MCV2231510.1"/>
    <property type="molecule type" value="Genomic_DNA"/>
</dbReference>
<dbReference type="RefSeq" id="WP_263607633.1">
    <property type="nucleotide sequence ID" value="NZ_JAOVQM010000001.1"/>
</dbReference>
<accession>A0ABT2Y682</accession>
<reference evidence="1" key="1">
    <citation type="submission" date="2022-09" db="EMBL/GenBank/DDBJ databases">
        <title>Novel Mycoplasma species identified in domestic and wild animals.</title>
        <authorList>
            <person name="Volokhov D.V."/>
            <person name="Furtak V.A."/>
            <person name="Zagorodnyaya T.A."/>
        </authorList>
    </citation>
    <scope>NUCLEOTIDE SEQUENCE</scope>
    <source>
        <strain evidence="1">Oakley</strain>
    </source>
</reference>
<comment type="caution">
    <text evidence="1">The sequence shown here is derived from an EMBL/GenBank/DDBJ whole genome shotgun (WGS) entry which is preliminary data.</text>
</comment>
<gene>
    <name evidence="1" type="ORF">N7548_01535</name>
</gene>
<protein>
    <submittedName>
        <fullName evidence="1">Uncharacterized protein</fullName>
    </submittedName>
</protein>